<evidence type="ECO:0000256" key="2">
    <source>
        <dbReference type="ARBA" id="ARBA00022694"/>
    </source>
</evidence>
<feature type="binding site" evidence="8">
    <location>
        <position position="88"/>
    </location>
    <ligand>
        <name>Zn(2+)</name>
        <dbReference type="ChEBI" id="CHEBI:29105"/>
    </ligand>
</feature>
<dbReference type="InterPro" id="IPR016432">
    <property type="entry name" value="RNP4"/>
</dbReference>
<organism evidence="9 10">
    <name type="scientific">Methanonatronarchaeum thermophilum</name>
    <dbReference type="NCBI Taxonomy" id="1927129"/>
    <lineage>
        <taxon>Archaea</taxon>
        <taxon>Methanobacteriati</taxon>
        <taxon>Methanobacteriota</taxon>
        <taxon>Methanonatronarchaeia</taxon>
        <taxon>Methanonatronarchaeales</taxon>
        <taxon>Methanonatronarchaeaceae</taxon>
        <taxon>Methanonatronarchaeum</taxon>
    </lineage>
</organism>
<keyword evidence="5 8" id="KW-0255">Endonuclease</keyword>
<dbReference type="RefSeq" id="WP_086637553.1">
    <property type="nucleotide sequence ID" value="NZ_MRZU01000004.1"/>
</dbReference>
<sequence length="105" mass="12729">MTKNNTKDLAKQRIEKLFKQARKKHHKNPELSHRYMEIAWKLKLKTRTKLPEKYKHQICRKCQSYQIPGKNQQTRIHRSKIIKKCKKCGHTTRIHLNQKQKTAKD</sequence>
<feature type="binding site" evidence="8">
    <location>
        <position position="62"/>
    </location>
    <ligand>
        <name>Zn(2+)</name>
        <dbReference type="ChEBI" id="CHEBI:29105"/>
    </ligand>
</feature>
<keyword evidence="7 8" id="KW-0862">Zinc</keyword>
<keyword evidence="2 8" id="KW-0819">tRNA processing</keyword>
<dbReference type="EC" id="3.1.26.5" evidence="8"/>
<keyword evidence="10" id="KW-1185">Reference proteome</keyword>
<evidence type="ECO:0000256" key="8">
    <source>
        <dbReference type="HAMAP-Rule" id="MF_00757"/>
    </source>
</evidence>
<dbReference type="PIRSF" id="PIRSF004878">
    <property type="entry name" value="RNase_P_4"/>
    <property type="match status" value="1"/>
</dbReference>
<feature type="binding site" evidence="8">
    <location>
        <position position="59"/>
    </location>
    <ligand>
        <name>Zn(2+)</name>
        <dbReference type="ChEBI" id="CHEBI:29105"/>
    </ligand>
</feature>
<evidence type="ECO:0000256" key="5">
    <source>
        <dbReference type="ARBA" id="ARBA00022759"/>
    </source>
</evidence>
<dbReference type="GO" id="GO:0005737">
    <property type="term" value="C:cytoplasm"/>
    <property type="evidence" value="ECO:0007669"/>
    <property type="project" value="UniProtKB-SubCell"/>
</dbReference>
<keyword evidence="6 8" id="KW-0378">Hydrolase</keyword>
<comment type="caution">
    <text evidence="9">The sequence shown here is derived from an EMBL/GenBank/DDBJ whole genome shotgun (WGS) entry which is preliminary data.</text>
</comment>
<dbReference type="Proteomes" id="UP000195137">
    <property type="component" value="Unassembled WGS sequence"/>
</dbReference>
<keyword evidence="3 8" id="KW-0540">Nuclease</keyword>
<comment type="function">
    <text evidence="8">Part of ribonuclease P, a protein complex that generates mature tRNA molecules by cleaving their 5'-ends.</text>
</comment>
<comment type="subunit">
    <text evidence="8">Consists of a catalytic RNA component and at least 4-5 protein subunits.</text>
</comment>
<dbReference type="Gene3D" id="1.20.5.420">
    <property type="entry name" value="Immunoglobulin FC, subunit C"/>
    <property type="match status" value="1"/>
</dbReference>
<evidence type="ECO:0000256" key="4">
    <source>
        <dbReference type="ARBA" id="ARBA00022723"/>
    </source>
</evidence>
<evidence type="ECO:0000256" key="6">
    <source>
        <dbReference type="ARBA" id="ARBA00022801"/>
    </source>
</evidence>
<dbReference type="PANTHER" id="PTHR14742:SF0">
    <property type="entry name" value="RIBONUCLEASE P PROTEIN SUBUNIT P21"/>
    <property type="match status" value="1"/>
</dbReference>
<dbReference type="GO" id="GO:0008270">
    <property type="term" value="F:zinc ion binding"/>
    <property type="evidence" value="ECO:0007669"/>
    <property type="project" value="UniProtKB-UniRule"/>
</dbReference>
<dbReference type="Gene3D" id="6.20.50.20">
    <property type="match status" value="1"/>
</dbReference>
<feature type="binding site" evidence="8">
    <location>
        <position position="85"/>
    </location>
    <ligand>
        <name>Zn(2+)</name>
        <dbReference type="ChEBI" id="CHEBI:29105"/>
    </ligand>
</feature>
<comment type="cofactor">
    <cofactor evidence="8">
        <name>Zn(2+)</name>
        <dbReference type="ChEBI" id="CHEBI:29105"/>
    </cofactor>
    <text evidence="8">Binds 1 zinc ion per subunit.</text>
</comment>
<keyword evidence="4 8" id="KW-0479">Metal-binding</keyword>
<dbReference type="EMBL" id="MRZU01000004">
    <property type="protein sequence ID" value="OUJ18264.1"/>
    <property type="molecule type" value="Genomic_DNA"/>
</dbReference>
<dbReference type="PANTHER" id="PTHR14742">
    <property type="entry name" value="RIBONUCLEASE P SUBUNIT P21"/>
    <property type="match status" value="1"/>
</dbReference>
<dbReference type="InterPro" id="IPR007175">
    <property type="entry name" value="Rpr2/Snm1/Rpp21"/>
</dbReference>
<dbReference type="HAMAP" id="MF_00757">
    <property type="entry name" value="RNase_P_4"/>
    <property type="match status" value="1"/>
</dbReference>
<comment type="subcellular location">
    <subcellularLocation>
        <location evidence="8">Cytoplasm</location>
    </subcellularLocation>
</comment>
<evidence type="ECO:0000256" key="7">
    <source>
        <dbReference type="ARBA" id="ARBA00022833"/>
    </source>
</evidence>
<accession>A0A1Y3GDJ0</accession>
<gene>
    <name evidence="8" type="primary">rnp4</name>
    <name evidence="9" type="ORF">AMET1_1174</name>
</gene>
<comment type="similarity">
    <text evidence="8">Belongs to the eukaryotic/archaeal RNase P protein component 4 family.</text>
</comment>
<proteinExistence type="inferred from homology"/>
<evidence type="ECO:0000256" key="1">
    <source>
        <dbReference type="ARBA" id="ARBA00022490"/>
    </source>
</evidence>
<evidence type="ECO:0000313" key="10">
    <source>
        <dbReference type="Proteomes" id="UP000195137"/>
    </source>
</evidence>
<dbReference type="GO" id="GO:0004526">
    <property type="term" value="F:ribonuclease P activity"/>
    <property type="evidence" value="ECO:0007669"/>
    <property type="project" value="UniProtKB-UniRule"/>
</dbReference>
<evidence type="ECO:0000256" key="3">
    <source>
        <dbReference type="ARBA" id="ARBA00022722"/>
    </source>
</evidence>
<reference evidence="9 10" key="1">
    <citation type="submission" date="2016-12" db="EMBL/GenBank/DDBJ databases">
        <title>Discovery of methanogenic haloarchaea.</title>
        <authorList>
            <person name="Sorokin D.Y."/>
            <person name="Makarova K.S."/>
            <person name="Abbas B."/>
            <person name="Ferrer M."/>
            <person name="Golyshin P.N."/>
        </authorList>
    </citation>
    <scope>NUCLEOTIDE SEQUENCE [LARGE SCALE GENOMIC DNA]</scope>
    <source>
        <strain evidence="9">AMET1</strain>
    </source>
</reference>
<evidence type="ECO:0000313" key="9">
    <source>
        <dbReference type="EMBL" id="OUJ18264.1"/>
    </source>
</evidence>
<protein>
    <recommendedName>
        <fullName evidence="8">Ribonuclease P protein component 4</fullName>
        <shortName evidence="8">RNase P component 4</shortName>
        <ecNumber evidence="8">3.1.26.5</ecNumber>
    </recommendedName>
    <alternativeName>
        <fullName evidence="8">Rpp21</fullName>
    </alternativeName>
</protein>
<dbReference type="Pfam" id="PF04032">
    <property type="entry name" value="Rpr2"/>
    <property type="match status" value="1"/>
</dbReference>
<keyword evidence="1 8" id="KW-0963">Cytoplasm</keyword>
<comment type="catalytic activity">
    <reaction evidence="8">
        <text>Endonucleolytic cleavage of RNA, removing 5'-extranucleotides from tRNA precursor.</text>
        <dbReference type="EC" id="3.1.26.5"/>
    </reaction>
</comment>
<dbReference type="AlphaFoldDB" id="A0A1Y3GDJ0"/>
<dbReference type="GO" id="GO:0030677">
    <property type="term" value="C:ribonuclease P complex"/>
    <property type="evidence" value="ECO:0007669"/>
    <property type="project" value="UniProtKB-UniRule"/>
</dbReference>
<name>A0A1Y3GDJ0_9EURY</name>
<dbReference type="GO" id="GO:0001682">
    <property type="term" value="P:tRNA 5'-leader removal"/>
    <property type="evidence" value="ECO:0007669"/>
    <property type="project" value="UniProtKB-UniRule"/>
</dbReference>
<dbReference type="OrthoDB" id="10058at2157"/>